<keyword evidence="4 6" id="KW-1133">Transmembrane helix</keyword>
<feature type="transmembrane region" description="Helical" evidence="6">
    <location>
        <begin position="154"/>
        <end position="171"/>
    </location>
</feature>
<keyword evidence="8" id="KW-1185">Reference proteome</keyword>
<feature type="transmembrane region" description="Helical" evidence="6">
    <location>
        <begin position="20"/>
        <end position="42"/>
    </location>
</feature>
<protein>
    <recommendedName>
        <fullName evidence="9">LysE family translocator</fullName>
    </recommendedName>
</protein>
<reference evidence="7 8" key="1">
    <citation type="submission" date="2010-09" db="EMBL/GenBank/DDBJ databases">
        <authorList>
            <person name="Richards V."/>
            <person name="Lefebure T."/>
            <person name="Suzuki H."/>
            <person name="Pavinski Bitar P."/>
            <person name="Stanhope M."/>
        </authorList>
    </citation>
    <scope>NUCLEOTIDE SEQUENCE [LARGE SCALE GENOMIC DNA]</scope>
    <source>
        <strain evidence="7 8">80352</strain>
    </source>
</reference>
<evidence type="ECO:0000313" key="8">
    <source>
        <dbReference type="Proteomes" id="UP000005511"/>
    </source>
</evidence>
<proteinExistence type="predicted"/>
<dbReference type="InterPro" id="IPR001123">
    <property type="entry name" value="LeuE-type"/>
</dbReference>
<evidence type="ECO:0000256" key="1">
    <source>
        <dbReference type="ARBA" id="ARBA00004651"/>
    </source>
</evidence>
<evidence type="ECO:0000313" key="7">
    <source>
        <dbReference type="EMBL" id="EIA64348.1"/>
    </source>
</evidence>
<dbReference type="Pfam" id="PF01810">
    <property type="entry name" value="LysE"/>
    <property type="match status" value="1"/>
</dbReference>
<evidence type="ECO:0000256" key="2">
    <source>
        <dbReference type="ARBA" id="ARBA00022475"/>
    </source>
</evidence>
<gene>
    <name evidence="7" type="ORF">cco14_04376</name>
</gene>
<evidence type="ECO:0008006" key="9">
    <source>
        <dbReference type="Google" id="ProtNLM"/>
    </source>
</evidence>
<name>A0ABP2NRZ5_CAMCO</name>
<dbReference type="PANTHER" id="PTHR30086:SF5">
    <property type="entry name" value="HOMOGENTISATE EXPORT PROTEIN"/>
    <property type="match status" value="1"/>
</dbReference>
<keyword evidence="3 6" id="KW-0812">Transmembrane</keyword>
<feature type="transmembrane region" description="Helical" evidence="6">
    <location>
        <begin position="48"/>
        <end position="67"/>
    </location>
</feature>
<organism evidence="7 8">
    <name type="scientific">Campylobacter coli 80352</name>
    <dbReference type="NCBI Taxonomy" id="887288"/>
    <lineage>
        <taxon>Bacteria</taxon>
        <taxon>Pseudomonadati</taxon>
        <taxon>Campylobacterota</taxon>
        <taxon>Epsilonproteobacteria</taxon>
        <taxon>Campylobacterales</taxon>
        <taxon>Campylobacteraceae</taxon>
        <taxon>Campylobacter</taxon>
    </lineage>
</organism>
<dbReference type="Proteomes" id="UP000005511">
    <property type="component" value="Unassembled WGS sequence"/>
</dbReference>
<accession>A0ABP2NRZ5</accession>
<feature type="transmembrane region" description="Helical" evidence="6">
    <location>
        <begin position="87"/>
        <end position="108"/>
    </location>
</feature>
<evidence type="ECO:0000256" key="6">
    <source>
        <dbReference type="SAM" id="Phobius"/>
    </source>
</evidence>
<evidence type="ECO:0000256" key="3">
    <source>
        <dbReference type="ARBA" id="ARBA00022692"/>
    </source>
</evidence>
<comment type="caution">
    <text evidence="7">The sequence shown here is derived from an EMBL/GenBank/DDBJ whole genome shotgun (WGS) entry which is preliminary data.</text>
</comment>
<comment type="subcellular location">
    <subcellularLocation>
        <location evidence="1">Cell membrane</location>
        <topology evidence="1">Multi-pass membrane protein</topology>
    </subcellularLocation>
</comment>
<evidence type="ECO:0000256" key="5">
    <source>
        <dbReference type="ARBA" id="ARBA00023136"/>
    </source>
</evidence>
<dbReference type="PANTHER" id="PTHR30086">
    <property type="entry name" value="ARGININE EXPORTER PROTEIN ARGO"/>
    <property type="match status" value="1"/>
</dbReference>
<keyword evidence="5 6" id="KW-0472">Membrane</keyword>
<feature type="transmembrane region" description="Helical" evidence="6">
    <location>
        <begin position="120"/>
        <end position="142"/>
    </location>
</feature>
<evidence type="ECO:0000256" key="4">
    <source>
        <dbReference type="ARBA" id="ARBA00022989"/>
    </source>
</evidence>
<sequence>MSLAFSLGLSLGYKNTLWMIFGELVGLALVVLCCALGIEFILRYENLFKFFQIAGALYLLYIAFILFKSKSQITQEKIIHKKKFSLIIQGFIASSSNPKAWIFMFSILPSFLKFQVNVNILLLIILLIEFCSLSLYALGGSIFKIFMNKHLDKINKISALFIFAMALSVLYKV</sequence>
<keyword evidence="2" id="KW-1003">Cell membrane</keyword>
<dbReference type="EMBL" id="AIMT01000034">
    <property type="protein sequence ID" value="EIA64348.1"/>
    <property type="molecule type" value="Genomic_DNA"/>
</dbReference>